<dbReference type="EMBL" id="SMKS01000007">
    <property type="protein sequence ID" value="TDD08275.1"/>
    <property type="molecule type" value="Genomic_DNA"/>
</dbReference>
<dbReference type="RefSeq" id="WP_132673093.1">
    <property type="nucleotide sequence ID" value="NZ_SMKS01000007.1"/>
</dbReference>
<comment type="caution">
    <text evidence="12">The sequence shown here is derived from an EMBL/GenBank/DDBJ whole genome shotgun (WGS) entry which is preliminary data.</text>
</comment>
<dbReference type="Proteomes" id="UP000295674">
    <property type="component" value="Unassembled WGS sequence"/>
</dbReference>
<dbReference type="EC" id="4.2.1.33" evidence="10"/>
<gene>
    <name evidence="10 12" type="primary">leuD</name>
    <name evidence="12" type="ORF">E1181_06835</name>
</gene>
<dbReference type="NCBIfam" id="TIGR00171">
    <property type="entry name" value="leuD"/>
    <property type="match status" value="1"/>
</dbReference>
<dbReference type="InterPro" id="IPR015928">
    <property type="entry name" value="Aconitase/3IPM_dehydase_swvl"/>
</dbReference>
<dbReference type="Gene3D" id="3.20.19.10">
    <property type="entry name" value="Aconitase, domain 4"/>
    <property type="match status" value="1"/>
</dbReference>
<dbReference type="PANTHER" id="PTHR43345">
    <property type="entry name" value="3-ISOPROPYLMALATE DEHYDRATASE SMALL SUBUNIT 2-RELATED-RELATED"/>
    <property type="match status" value="1"/>
</dbReference>
<evidence type="ECO:0000313" key="13">
    <source>
        <dbReference type="Proteomes" id="UP000295674"/>
    </source>
</evidence>
<dbReference type="PANTHER" id="PTHR43345:SF5">
    <property type="entry name" value="3-ISOPROPYLMALATE DEHYDRATASE SMALL SUBUNIT"/>
    <property type="match status" value="1"/>
</dbReference>
<evidence type="ECO:0000256" key="7">
    <source>
        <dbReference type="ARBA" id="ARBA00022605"/>
    </source>
</evidence>
<feature type="domain" description="Aconitase A/isopropylmalate dehydratase small subunit swivel" evidence="11">
    <location>
        <begin position="1"/>
        <end position="116"/>
    </location>
</feature>
<dbReference type="HAMAP" id="MF_01031">
    <property type="entry name" value="LeuD_type1"/>
    <property type="match status" value="1"/>
</dbReference>
<dbReference type="AlphaFoldDB" id="A0A4R4W071"/>
<evidence type="ECO:0000256" key="3">
    <source>
        <dbReference type="ARBA" id="ARBA00004729"/>
    </source>
</evidence>
<evidence type="ECO:0000256" key="2">
    <source>
        <dbReference type="ARBA" id="ARBA00002695"/>
    </source>
</evidence>
<dbReference type="CDD" id="cd01577">
    <property type="entry name" value="IPMI_Swivel"/>
    <property type="match status" value="1"/>
</dbReference>
<dbReference type="InterPro" id="IPR033940">
    <property type="entry name" value="IPMI_Swivel"/>
</dbReference>
<keyword evidence="9 10" id="KW-0100">Branched-chain amino acid biosynthesis</keyword>
<evidence type="ECO:0000256" key="8">
    <source>
        <dbReference type="ARBA" id="ARBA00023239"/>
    </source>
</evidence>
<evidence type="ECO:0000256" key="10">
    <source>
        <dbReference type="HAMAP-Rule" id="MF_01031"/>
    </source>
</evidence>
<sequence>MQEFTVHTGQAAPLRAGDVDTDQIIPVRFLTRLTKAGHGQDLFADWRDDPGFVLNVEPYSAATILVAGPNFGTGSSREGAVYALTDYGFRAVIAPRFGDIFAGNAHQNGLLPVVVPTPVVERLWRLLEAEPTAPVTVDLIARRVRARGIDEPFPIEPDVRERMLAGLDDIGLTLHHTDDIAGYESRRRPALPTTGRRWAADRR</sequence>
<dbReference type="GO" id="GO:0009098">
    <property type="term" value="P:L-leucine biosynthetic process"/>
    <property type="evidence" value="ECO:0007669"/>
    <property type="project" value="UniProtKB-UniRule"/>
</dbReference>
<dbReference type="NCBIfam" id="NF002458">
    <property type="entry name" value="PRK01641.1"/>
    <property type="match status" value="1"/>
</dbReference>
<evidence type="ECO:0000256" key="5">
    <source>
        <dbReference type="ARBA" id="ARBA00011271"/>
    </source>
</evidence>
<proteinExistence type="inferred from homology"/>
<evidence type="ECO:0000256" key="1">
    <source>
        <dbReference type="ARBA" id="ARBA00000491"/>
    </source>
</evidence>
<dbReference type="SUPFAM" id="SSF52016">
    <property type="entry name" value="LeuD/IlvD-like"/>
    <property type="match status" value="1"/>
</dbReference>
<dbReference type="OrthoDB" id="9777465at2"/>
<protein>
    <recommendedName>
        <fullName evidence="10">3-isopropylmalate dehydratase small subunit</fullName>
        <ecNumber evidence="10">4.2.1.33</ecNumber>
    </recommendedName>
    <alternativeName>
        <fullName evidence="10">Alpha-IPM isomerase</fullName>
        <shortName evidence="10">IPMI</shortName>
    </alternativeName>
    <alternativeName>
        <fullName evidence="10">Isopropylmalate isomerase</fullName>
    </alternativeName>
</protein>
<evidence type="ECO:0000256" key="6">
    <source>
        <dbReference type="ARBA" id="ARBA00022430"/>
    </source>
</evidence>
<comment type="subunit">
    <text evidence="5 10">Heterodimer of LeuC and LeuD.</text>
</comment>
<dbReference type="InterPro" id="IPR004431">
    <property type="entry name" value="3-IsopropMal_deHydase_ssu"/>
</dbReference>
<dbReference type="InterPro" id="IPR050075">
    <property type="entry name" value="LeuD"/>
</dbReference>
<evidence type="ECO:0000259" key="11">
    <source>
        <dbReference type="Pfam" id="PF00694"/>
    </source>
</evidence>
<keyword evidence="13" id="KW-1185">Reference proteome</keyword>
<dbReference type="FunFam" id="3.20.19.10:FF:000003">
    <property type="entry name" value="3-isopropylmalate dehydratase small subunit"/>
    <property type="match status" value="1"/>
</dbReference>
<evidence type="ECO:0000256" key="9">
    <source>
        <dbReference type="ARBA" id="ARBA00023304"/>
    </source>
</evidence>
<accession>A0A4R4W071</accession>
<evidence type="ECO:0000256" key="4">
    <source>
        <dbReference type="ARBA" id="ARBA00009845"/>
    </source>
</evidence>
<dbReference type="UniPathway" id="UPA00048">
    <property type="reaction ID" value="UER00071"/>
</dbReference>
<evidence type="ECO:0000313" key="12">
    <source>
        <dbReference type="EMBL" id="TDD08275.1"/>
    </source>
</evidence>
<reference evidence="12 13" key="1">
    <citation type="submission" date="2019-03" db="EMBL/GenBank/DDBJ databases">
        <title>Draft genome sequences of novel Actinobacteria.</title>
        <authorList>
            <person name="Sahin N."/>
            <person name="Ay H."/>
            <person name="Saygin H."/>
        </authorList>
    </citation>
    <scope>NUCLEOTIDE SEQUENCE [LARGE SCALE GENOMIC DNA]</scope>
    <source>
        <strain evidence="12 13">16K309</strain>
    </source>
</reference>
<dbReference type="InterPro" id="IPR000573">
    <property type="entry name" value="AconitaseA/IPMdHydase_ssu_swvl"/>
</dbReference>
<name>A0A4R4W071_9PSEU</name>
<comment type="function">
    <text evidence="2 10">Catalyzes the isomerization between 2-isopropylmalate and 3-isopropylmalate, via the formation of 2-isopropylmaleate.</text>
</comment>
<keyword evidence="6 10" id="KW-0432">Leucine biosynthesis</keyword>
<comment type="catalytic activity">
    <reaction evidence="1 10">
        <text>(2R,3S)-3-isopropylmalate = (2S)-2-isopropylmalate</text>
        <dbReference type="Rhea" id="RHEA:32287"/>
        <dbReference type="ChEBI" id="CHEBI:1178"/>
        <dbReference type="ChEBI" id="CHEBI:35121"/>
        <dbReference type="EC" id="4.2.1.33"/>
    </reaction>
</comment>
<keyword evidence="8 10" id="KW-0456">Lyase</keyword>
<dbReference type="Pfam" id="PF00694">
    <property type="entry name" value="Aconitase_C"/>
    <property type="match status" value="1"/>
</dbReference>
<keyword evidence="7 10" id="KW-0028">Amino-acid biosynthesis</keyword>
<dbReference type="GO" id="GO:0003861">
    <property type="term" value="F:3-isopropylmalate dehydratase activity"/>
    <property type="evidence" value="ECO:0007669"/>
    <property type="project" value="UniProtKB-UniRule"/>
</dbReference>
<comment type="similarity">
    <text evidence="4 10">Belongs to the LeuD family. LeuD type 1 subfamily.</text>
</comment>
<dbReference type="GO" id="GO:0009316">
    <property type="term" value="C:3-isopropylmalate dehydratase complex"/>
    <property type="evidence" value="ECO:0007669"/>
    <property type="project" value="InterPro"/>
</dbReference>
<comment type="pathway">
    <text evidence="3 10">Amino-acid biosynthesis; L-leucine biosynthesis; L-leucine from 3-methyl-2-oxobutanoate: step 2/4.</text>
</comment>
<organism evidence="12 13">
    <name type="scientific">Saccharopolyspora terrae</name>
    <dbReference type="NCBI Taxonomy" id="2530384"/>
    <lineage>
        <taxon>Bacteria</taxon>
        <taxon>Bacillati</taxon>
        <taxon>Actinomycetota</taxon>
        <taxon>Actinomycetes</taxon>
        <taxon>Pseudonocardiales</taxon>
        <taxon>Pseudonocardiaceae</taxon>
        <taxon>Saccharopolyspora</taxon>
    </lineage>
</organism>